<dbReference type="GO" id="GO:0005737">
    <property type="term" value="C:cytoplasm"/>
    <property type="evidence" value="ECO:0007669"/>
    <property type="project" value="TreeGrafter"/>
</dbReference>
<name>A0A1M7SAN2_9BACT</name>
<dbReference type="InterPro" id="IPR049383">
    <property type="entry name" value="UbiD-like_N"/>
</dbReference>
<sequence length="621" mass="69553">MLHRNLTECVNDLEANGQLKRIDIEVDPYLELGLIQRLALKKGSPALLFTNVKGCQFPMLANLFGSKERVRFIFRSSLKGLKALLKLKLDPRDLLRNPLQYKALPRALWATRPRFVNDGAVTENSTTISKLPQLLSWKKDGGAYITLPQVYSESIKNPGIYNSNLGMYRIQLNSKYLEQDKEIGLHYQIHRGLGCHHAEALALNKNLGINIFVGGPPALTVAAVMPLPEGMPELLFAGALAGRRIDLIKGGSVKKDGTVISELAIPAEADFAITGYIKPNMLKPEGPFGDHLGYYSLEHDFPVMQVTKVWHRKDAIYPFTTVGRPPQEDTFFGEFIHDLTQELIPQVFTGIKQVHAVDAAGVHPLLLAIGSERYVPFASERKAQELLTNALSLLGNSQTSLSKYLLLTAHEDAPSLSAYDIPAFFKHILERTNFHEDLHFITRTTMDTLDYTGTALNQGSKLIWVAAGNKKRELCDKLPQIYLPEGFHSLQLFSPGIAVVSAPKHTQQRGEQDEKLKIFLDTLNSQENARKISLLVLCDDADFCSADWDNFLWVTFTRSDPATDIYGLNENIHAKHWRCDAPLIIDARKKEFHAPELELDPKIEQKVLEMGSKNKPLHGII</sequence>
<protein>
    <submittedName>
        <fullName evidence="4">4-hydroxy-3-polyprenylbenzoate decarboxylase</fullName>
    </submittedName>
</protein>
<dbReference type="GO" id="GO:0016831">
    <property type="term" value="F:carboxy-lyase activity"/>
    <property type="evidence" value="ECO:0007669"/>
    <property type="project" value="InterPro"/>
</dbReference>
<dbReference type="SUPFAM" id="SSF50475">
    <property type="entry name" value="FMN-binding split barrel"/>
    <property type="match status" value="1"/>
</dbReference>
<evidence type="ECO:0000259" key="2">
    <source>
        <dbReference type="Pfam" id="PF20695"/>
    </source>
</evidence>
<evidence type="ECO:0000259" key="3">
    <source>
        <dbReference type="Pfam" id="PF20696"/>
    </source>
</evidence>
<evidence type="ECO:0000313" key="4">
    <source>
        <dbReference type="EMBL" id="SHN55503.1"/>
    </source>
</evidence>
<keyword evidence="5" id="KW-1185">Reference proteome</keyword>
<dbReference type="InterPro" id="IPR002830">
    <property type="entry name" value="UbiD"/>
</dbReference>
<dbReference type="Pfam" id="PF20695">
    <property type="entry name" value="UbiD_N"/>
    <property type="match status" value="1"/>
</dbReference>
<feature type="domain" description="3-octaprenyl-4-hydroxybenzoate carboxy-lyase-like Rift-related" evidence="1">
    <location>
        <begin position="122"/>
        <end position="325"/>
    </location>
</feature>
<feature type="domain" description="3-octaprenyl-4-hydroxybenzoate carboxy-lyase-like C-terminal" evidence="3">
    <location>
        <begin position="331"/>
        <end position="465"/>
    </location>
</feature>
<feature type="domain" description="3-octaprenyl-4-hydroxybenzoate carboxy-lyase-like N-terminal" evidence="2">
    <location>
        <begin position="11"/>
        <end position="86"/>
    </location>
</feature>
<evidence type="ECO:0000259" key="1">
    <source>
        <dbReference type="Pfam" id="PF01977"/>
    </source>
</evidence>
<accession>A0A1M7SAN2</accession>
<dbReference type="PANTHER" id="PTHR30108">
    <property type="entry name" value="3-OCTAPRENYL-4-HYDROXYBENZOATE CARBOXY-LYASE-RELATED"/>
    <property type="match status" value="1"/>
</dbReference>
<dbReference type="SUPFAM" id="SSF143968">
    <property type="entry name" value="UbiD C-terminal domain-like"/>
    <property type="match status" value="2"/>
</dbReference>
<dbReference type="InterPro" id="IPR049381">
    <property type="entry name" value="UbiD-like_C"/>
</dbReference>
<gene>
    <name evidence="4" type="ORF">SAMN02745728_00680</name>
</gene>
<dbReference type="OrthoDB" id="9809841at2"/>
<proteinExistence type="predicted"/>
<dbReference type="Pfam" id="PF01977">
    <property type="entry name" value="UbiD"/>
    <property type="match status" value="1"/>
</dbReference>
<organism evidence="4 5">
    <name type="scientific">Desulfovibrio litoralis DSM 11393</name>
    <dbReference type="NCBI Taxonomy" id="1121455"/>
    <lineage>
        <taxon>Bacteria</taxon>
        <taxon>Pseudomonadati</taxon>
        <taxon>Thermodesulfobacteriota</taxon>
        <taxon>Desulfovibrionia</taxon>
        <taxon>Desulfovibrionales</taxon>
        <taxon>Desulfovibrionaceae</taxon>
        <taxon>Desulfovibrio</taxon>
    </lineage>
</organism>
<dbReference type="RefSeq" id="WP_072696371.1">
    <property type="nucleotide sequence ID" value="NZ_FRDI01000003.1"/>
</dbReference>
<reference evidence="4 5" key="1">
    <citation type="submission" date="2016-12" db="EMBL/GenBank/DDBJ databases">
        <authorList>
            <person name="Song W.-J."/>
            <person name="Kurnit D.M."/>
        </authorList>
    </citation>
    <scope>NUCLEOTIDE SEQUENCE [LARGE SCALE GENOMIC DNA]</scope>
    <source>
        <strain evidence="4 5">DSM 11393</strain>
    </source>
</reference>
<dbReference type="EMBL" id="FRDI01000003">
    <property type="protein sequence ID" value="SHN55503.1"/>
    <property type="molecule type" value="Genomic_DNA"/>
</dbReference>
<dbReference type="STRING" id="1121455.SAMN02745728_00680"/>
<evidence type="ECO:0000313" key="5">
    <source>
        <dbReference type="Proteomes" id="UP000186469"/>
    </source>
</evidence>
<dbReference type="Pfam" id="PF20696">
    <property type="entry name" value="UbiD_C"/>
    <property type="match status" value="1"/>
</dbReference>
<dbReference type="PANTHER" id="PTHR30108:SF7">
    <property type="entry name" value="3-POLYPRENYL-4-HYDROXYBENZOATE DECARBOXYLASE"/>
    <property type="match status" value="1"/>
</dbReference>
<dbReference type="AlphaFoldDB" id="A0A1M7SAN2"/>
<dbReference type="InterPro" id="IPR048304">
    <property type="entry name" value="UbiD_Rift_dom"/>
</dbReference>
<dbReference type="Gene3D" id="3.40.1670.10">
    <property type="entry name" value="UbiD C-terminal domain-like"/>
    <property type="match status" value="1"/>
</dbReference>
<dbReference type="Proteomes" id="UP000186469">
    <property type="component" value="Unassembled WGS sequence"/>
</dbReference>